<sequence>MRGADTFTESLFTMRRLDDFVPKSHPLRSIRTMANQALVKMDRLFAEMYEADIKGGRPSIAPEKLLRAMLLQVLYSILSERQLMEQTQYNLLFRWFIGLSMDDPVWVPTVFTKNRERLIKHDAVIEFFNEVLAIAQKKNWLSGEHFSVDGTLIQAWAGHKSFVRKDGSDDDSGDFRGSKRSNDTHLSRTDPDAKLYRKGKTGSELRYMGHTLSDNRHGLVVSALVSTADGHAEREAAKVMLNDARQVADDPDTEITVGADKGYDAQEFSKRGHSTVCS</sequence>
<dbReference type="GO" id="GO:0032196">
    <property type="term" value="P:transposition"/>
    <property type="evidence" value="ECO:0007669"/>
    <property type="project" value="UniProtKB-KW"/>
</dbReference>
<organism evidence="7 8">
    <name type="scientific">Cupriavidus alkaliphilus</name>
    <dbReference type="NCBI Taxonomy" id="942866"/>
    <lineage>
        <taxon>Bacteria</taxon>
        <taxon>Pseudomonadati</taxon>
        <taxon>Pseudomonadota</taxon>
        <taxon>Betaproteobacteria</taxon>
        <taxon>Burkholderiales</taxon>
        <taxon>Burkholderiaceae</taxon>
        <taxon>Cupriavidus</taxon>
    </lineage>
</organism>
<dbReference type="EMBL" id="JACHWF010000015">
    <property type="protein sequence ID" value="MBB3011278.1"/>
    <property type="molecule type" value="Genomic_DNA"/>
</dbReference>
<dbReference type="InterPro" id="IPR047959">
    <property type="entry name" value="Transpos_IS5"/>
</dbReference>
<evidence type="ECO:0000256" key="3">
    <source>
        <dbReference type="ARBA" id="ARBA00023125"/>
    </source>
</evidence>
<evidence type="ECO:0000313" key="8">
    <source>
        <dbReference type="Proteomes" id="UP000578036"/>
    </source>
</evidence>
<evidence type="ECO:0000313" key="7">
    <source>
        <dbReference type="EMBL" id="MBB3011278.1"/>
    </source>
</evidence>
<dbReference type="NCBIfam" id="NF033581">
    <property type="entry name" value="transpos_IS5_4"/>
    <property type="match status" value="1"/>
</dbReference>
<dbReference type="GO" id="GO:0003677">
    <property type="term" value="F:DNA binding"/>
    <property type="evidence" value="ECO:0007669"/>
    <property type="project" value="UniProtKB-KW"/>
</dbReference>
<keyword evidence="3" id="KW-0238">DNA-binding</keyword>
<protein>
    <submittedName>
        <fullName evidence="7">Transposase</fullName>
    </submittedName>
</protein>
<dbReference type="InterPro" id="IPR008490">
    <property type="entry name" value="Transposase_InsH_N"/>
</dbReference>
<comment type="caution">
    <text evidence="7">The sequence shown here is derived from an EMBL/GenBank/DDBJ whole genome shotgun (WGS) entry which is preliminary data.</text>
</comment>
<accession>A0A7W4YTZ5</accession>
<dbReference type="Proteomes" id="UP000578036">
    <property type="component" value="Unassembled WGS sequence"/>
</dbReference>
<evidence type="ECO:0000256" key="4">
    <source>
        <dbReference type="ARBA" id="ARBA00023172"/>
    </source>
</evidence>
<comment type="similarity">
    <text evidence="1">Belongs to the transposase 11 family.</text>
</comment>
<dbReference type="PANTHER" id="PTHR35604:SF2">
    <property type="entry name" value="TRANSPOSASE INSH FOR INSERTION SEQUENCE ELEMENT IS5A-RELATED"/>
    <property type="match status" value="1"/>
</dbReference>
<feature type="domain" description="Transposase InsH N-terminal" evidence="6">
    <location>
        <begin position="16"/>
        <end position="117"/>
    </location>
</feature>
<dbReference type="AlphaFoldDB" id="A0A7W4YTZ5"/>
<evidence type="ECO:0000256" key="5">
    <source>
        <dbReference type="SAM" id="MobiDB-lite"/>
    </source>
</evidence>
<proteinExistence type="inferred from homology"/>
<name>A0A7W4YTZ5_9BURK</name>
<evidence type="ECO:0000256" key="1">
    <source>
        <dbReference type="ARBA" id="ARBA00010075"/>
    </source>
</evidence>
<evidence type="ECO:0000256" key="2">
    <source>
        <dbReference type="ARBA" id="ARBA00022578"/>
    </source>
</evidence>
<feature type="region of interest" description="Disordered" evidence="5">
    <location>
        <begin position="165"/>
        <end position="195"/>
    </location>
</feature>
<dbReference type="PANTHER" id="PTHR35604">
    <property type="entry name" value="TRANSPOSASE INSH FOR INSERTION SEQUENCE ELEMENT IS5A-RELATED"/>
    <property type="match status" value="1"/>
</dbReference>
<dbReference type="GO" id="GO:0006310">
    <property type="term" value="P:DNA recombination"/>
    <property type="evidence" value="ECO:0007669"/>
    <property type="project" value="UniProtKB-KW"/>
</dbReference>
<gene>
    <name evidence="7" type="ORF">FHX61_005967</name>
</gene>
<reference evidence="7 8" key="1">
    <citation type="submission" date="2020-08" db="EMBL/GenBank/DDBJ databases">
        <title>Genomic Encyclopedia of Type Strains, Phase IV (KMG-V): Genome sequencing to study the core and pangenomes of soil and plant-associated prokaryotes.</title>
        <authorList>
            <person name="Whitman W."/>
        </authorList>
    </citation>
    <scope>NUCLEOTIDE SEQUENCE [LARGE SCALE GENOMIC DNA]</scope>
    <source>
        <strain evidence="7 8">SLV-2362</strain>
    </source>
</reference>
<keyword evidence="4" id="KW-0233">DNA recombination</keyword>
<keyword evidence="8" id="KW-1185">Reference proteome</keyword>
<evidence type="ECO:0000259" key="6">
    <source>
        <dbReference type="Pfam" id="PF05598"/>
    </source>
</evidence>
<dbReference type="Pfam" id="PF05598">
    <property type="entry name" value="DUF772"/>
    <property type="match status" value="1"/>
</dbReference>
<keyword evidence="2" id="KW-0815">Transposition</keyword>